<dbReference type="RefSeq" id="WP_000262093.1">
    <property type="nucleotide sequence ID" value="NZ_AHNQ02000009.1"/>
</dbReference>
<evidence type="ECO:0000313" key="2">
    <source>
        <dbReference type="Proteomes" id="UP000006324"/>
    </source>
</evidence>
<comment type="caution">
    <text evidence="1">The sequence shown here is derived from an EMBL/GenBank/DDBJ whole genome shotgun (WGS) entry which is preliminary data.</text>
</comment>
<proteinExistence type="predicted"/>
<sequence length="211" mass="24412">MVWHRLILVLFCFTFTNTWFLQSKENPKFKKFINFDHQGEDGEPLRTEDFRTYVELSTWAIHNGMQLERDRPDVAPGAGTGILQDGLCRMIPEEGLRFYLTADPFGNDPIYVQMDLTQFTYTERPKGVKPRELKVYMNGILKTTIRFPGNDMYSSQFPVRFRVDPGELIQGRMDFKLVPNAGEIGRFWGIWDVLYTSRAHSKRDVAGDSGA</sequence>
<protein>
    <submittedName>
        <fullName evidence="1">Uncharacterized protein</fullName>
    </submittedName>
</protein>
<evidence type="ECO:0000313" key="1">
    <source>
        <dbReference type="EMBL" id="EKO26882.1"/>
    </source>
</evidence>
<dbReference type="Proteomes" id="UP000006324">
    <property type="component" value="Unassembled WGS sequence"/>
</dbReference>
<reference evidence="1 2" key="1">
    <citation type="submission" date="2012-09" db="EMBL/GenBank/DDBJ databases">
        <authorList>
            <person name="Harkins D.M."/>
            <person name="Durkin A.S."/>
            <person name="Brinkac L.M."/>
            <person name="Selengut J.D."/>
            <person name="Sanka R."/>
            <person name="DePew J."/>
            <person name="Purushe J."/>
            <person name="Chanthongthip A."/>
            <person name="Lattana O."/>
            <person name="Phetsouvanh R."/>
            <person name="Newton P.N."/>
            <person name="Vinetz J.M."/>
            <person name="Sutton G.G."/>
            <person name="Nelson W.C."/>
            <person name="Fouts D.E."/>
        </authorList>
    </citation>
    <scope>NUCLEOTIDE SEQUENCE [LARGE SCALE GENOMIC DNA]</scope>
    <source>
        <strain evidence="1 2">UI 12621</strain>
    </source>
</reference>
<accession>A0A0F6HEU6</accession>
<dbReference type="AlphaFoldDB" id="A0A0F6HEU6"/>
<dbReference type="GeneID" id="61144070"/>
<dbReference type="NCBIfam" id="NF047479">
    <property type="entry name" value="LIC10729_fam"/>
    <property type="match status" value="1"/>
</dbReference>
<gene>
    <name evidence="1" type="ORF">LEP1GSC104_1180</name>
</gene>
<name>A0A0F6HEU6_LEPIR</name>
<dbReference type="EMBL" id="AHNQ02000009">
    <property type="protein sequence ID" value="EKO26882.1"/>
    <property type="molecule type" value="Genomic_DNA"/>
</dbReference>
<organism evidence="1 2">
    <name type="scientific">Leptospira interrogans str. UI 12621</name>
    <dbReference type="NCBI Taxonomy" id="1049937"/>
    <lineage>
        <taxon>Bacteria</taxon>
        <taxon>Pseudomonadati</taxon>
        <taxon>Spirochaetota</taxon>
        <taxon>Spirochaetia</taxon>
        <taxon>Leptospirales</taxon>
        <taxon>Leptospiraceae</taxon>
        <taxon>Leptospira</taxon>
    </lineage>
</organism>